<evidence type="ECO:0000313" key="1">
    <source>
        <dbReference type="EMBL" id="EDY17884.1"/>
    </source>
</evidence>
<gene>
    <name evidence="1" type="ORF">CfE428DRAFT_4623</name>
</gene>
<organism evidence="1 2">
    <name type="scientific">Chthoniobacter flavus Ellin428</name>
    <dbReference type="NCBI Taxonomy" id="497964"/>
    <lineage>
        <taxon>Bacteria</taxon>
        <taxon>Pseudomonadati</taxon>
        <taxon>Verrucomicrobiota</taxon>
        <taxon>Spartobacteria</taxon>
        <taxon>Chthoniobacterales</taxon>
        <taxon>Chthoniobacteraceae</taxon>
        <taxon>Chthoniobacter</taxon>
    </lineage>
</organism>
<dbReference type="Proteomes" id="UP000005824">
    <property type="component" value="Unassembled WGS sequence"/>
</dbReference>
<dbReference type="InParanoid" id="B4D6T3"/>
<evidence type="ECO:0000313" key="2">
    <source>
        <dbReference type="Proteomes" id="UP000005824"/>
    </source>
</evidence>
<dbReference type="Pfam" id="PF13618">
    <property type="entry name" value="Gluconate_2-dh3"/>
    <property type="match status" value="1"/>
</dbReference>
<dbReference type="AlphaFoldDB" id="B4D6T3"/>
<protein>
    <recommendedName>
        <fullName evidence="3">Twin-arginine translocation pathway signal</fullName>
    </recommendedName>
</protein>
<dbReference type="InterPro" id="IPR027056">
    <property type="entry name" value="Gluconate_2DH_su3"/>
</dbReference>
<accession>B4D6T3</accession>
<keyword evidence="2" id="KW-1185">Reference proteome</keyword>
<dbReference type="EMBL" id="ABVL01000016">
    <property type="protein sequence ID" value="EDY17884.1"/>
    <property type="molecule type" value="Genomic_DNA"/>
</dbReference>
<reference evidence="1 2" key="1">
    <citation type="journal article" date="2011" name="J. Bacteriol.">
        <title>Genome sequence of Chthoniobacter flavus Ellin428, an aerobic heterotrophic soil bacterium.</title>
        <authorList>
            <person name="Kant R."/>
            <person name="van Passel M.W."/>
            <person name="Palva A."/>
            <person name="Lucas S."/>
            <person name="Lapidus A."/>
            <person name="Glavina Del Rio T."/>
            <person name="Dalin E."/>
            <person name="Tice H."/>
            <person name="Bruce D."/>
            <person name="Goodwin L."/>
            <person name="Pitluck S."/>
            <person name="Larimer F.W."/>
            <person name="Land M.L."/>
            <person name="Hauser L."/>
            <person name="Sangwan P."/>
            <person name="de Vos W.M."/>
            <person name="Janssen P.H."/>
            <person name="Smidt H."/>
        </authorList>
    </citation>
    <scope>NUCLEOTIDE SEQUENCE [LARGE SCALE GENOMIC DNA]</scope>
    <source>
        <strain evidence="1 2">Ellin428</strain>
    </source>
</reference>
<proteinExistence type="predicted"/>
<name>B4D6T3_9BACT</name>
<sequence length="177" mass="19436">MISRRDALQRLTLLLGGALSAQLTAGVLGQVINLGPSVPISAAQQKLLTELADTIIPTTDTPGAKAAGAEQFIIRVMRDCYVLEDQEAFYAGLSKLEDDCHRLHNQSFVDLDAPRRHELVKQTAISNKAFFHRLRELTVTGYFCSEIGATKALEYLPIPGRFEGDVPFKPGQKAWAL</sequence>
<dbReference type="eggNOG" id="ENOG50314BB">
    <property type="taxonomic scope" value="Bacteria"/>
</dbReference>
<comment type="caution">
    <text evidence="1">The sequence shown here is derived from an EMBL/GenBank/DDBJ whole genome shotgun (WGS) entry which is preliminary data.</text>
</comment>
<dbReference type="STRING" id="497964.CfE428DRAFT_4623"/>
<evidence type="ECO:0008006" key="3">
    <source>
        <dbReference type="Google" id="ProtNLM"/>
    </source>
</evidence>